<keyword evidence="4" id="KW-1185">Reference proteome</keyword>
<evidence type="ECO:0000313" key="4">
    <source>
        <dbReference type="Proteomes" id="UP001597068"/>
    </source>
</evidence>
<feature type="compositionally biased region" description="Pro residues" evidence="1">
    <location>
        <begin position="190"/>
        <end position="199"/>
    </location>
</feature>
<evidence type="ECO:0000256" key="1">
    <source>
        <dbReference type="SAM" id="MobiDB-lite"/>
    </source>
</evidence>
<protein>
    <submittedName>
        <fullName evidence="3">Uncharacterized protein</fullName>
    </submittedName>
</protein>
<feature type="chain" id="PRO_5046636275" evidence="2">
    <location>
        <begin position="31"/>
        <end position="199"/>
    </location>
</feature>
<comment type="caution">
    <text evidence="3">The sequence shown here is derived from an EMBL/GenBank/DDBJ whole genome shotgun (WGS) entry which is preliminary data.</text>
</comment>
<accession>A0ABW3G9P7</accession>
<organism evidence="3 4">
    <name type="scientific">Williamsia deligens</name>
    <dbReference type="NCBI Taxonomy" id="321325"/>
    <lineage>
        <taxon>Bacteria</taxon>
        <taxon>Bacillati</taxon>
        <taxon>Actinomycetota</taxon>
        <taxon>Actinomycetes</taxon>
        <taxon>Mycobacteriales</taxon>
        <taxon>Nocardiaceae</taxon>
        <taxon>Williamsia</taxon>
    </lineage>
</organism>
<reference evidence="4" key="1">
    <citation type="journal article" date="2019" name="Int. J. Syst. Evol. Microbiol.">
        <title>The Global Catalogue of Microorganisms (GCM) 10K type strain sequencing project: providing services to taxonomists for standard genome sequencing and annotation.</title>
        <authorList>
            <consortium name="The Broad Institute Genomics Platform"/>
            <consortium name="The Broad Institute Genome Sequencing Center for Infectious Disease"/>
            <person name="Wu L."/>
            <person name="Ma J."/>
        </authorList>
    </citation>
    <scope>NUCLEOTIDE SEQUENCE [LARGE SCALE GENOMIC DNA]</scope>
    <source>
        <strain evidence="4">CCUG 50873</strain>
    </source>
</reference>
<gene>
    <name evidence="3" type="ORF">ACFQ04_14790</name>
</gene>
<name>A0ABW3G9P7_9NOCA</name>
<dbReference type="RefSeq" id="WP_253648685.1">
    <property type="nucleotide sequence ID" value="NZ_BAAAMO010000006.1"/>
</dbReference>
<dbReference type="Proteomes" id="UP001597068">
    <property type="component" value="Unassembled WGS sequence"/>
</dbReference>
<proteinExistence type="predicted"/>
<dbReference type="PROSITE" id="PS51257">
    <property type="entry name" value="PROKAR_LIPOPROTEIN"/>
    <property type="match status" value="1"/>
</dbReference>
<keyword evidence="2" id="KW-0732">Signal</keyword>
<sequence>MKSAGRRSSRACLAGVVATATALIAGCSTAVDGTARVDAADASAYRADVSSSAQAASTQARERADYTACSTATSSVVTMLRSYNSFVTALNATQDYAALKGADLAAVDALTRGAGAVRGALATDTGPQVRSAAVAVADRSDALAGVVRAKGRGELNAASGGFLRARDDLLAVCRPVAAPTSSVPSTSAAAPPPAPTAPR</sequence>
<feature type="compositionally biased region" description="Low complexity" evidence="1">
    <location>
        <begin position="177"/>
        <end position="189"/>
    </location>
</feature>
<feature type="signal peptide" evidence="2">
    <location>
        <begin position="1"/>
        <end position="30"/>
    </location>
</feature>
<evidence type="ECO:0000313" key="3">
    <source>
        <dbReference type="EMBL" id="MFD0927004.1"/>
    </source>
</evidence>
<feature type="region of interest" description="Disordered" evidence="1">
    <location>
        <begin position="177"/>
        <end position="199"/>
    </location>
</feature>
<dbReference type="EMBL" id="JBHTIL010000002">
    <property type="protein sequence ID" value="MFD0927004.1"/>
    <property type="molecule type" value="Genomic_DNA"/>
</dbReference>
<evidence type="ECO:0000256" key="2">
    <source>
        <dbReference type="SAM" id="SignalP"/>
    </source>
</evidence>